<dbReference type="InterPro" id="IPR005252">
    <property type="entry name" value="CoaBC"/>
</dbReference>
<dbReference type="PANTHER" id="PTHR14359:SF6">
    <property type="entry name" value="PHOSPHOPANTOTHENOYLCYSTEINE DECARBOXYLASE"/>
    <property type="match status" value="1"/>
</dbReference>
<comment type="caution">
    <text evidence="7">The sequence shown here is derived from an EMBL/GenBank/DDBJ whole genome shotgun (WGS) entry which is preliminary data.</text>
</comment>
<feature type="region of interest" description="Phosphopantothenate--cysteine ligase" evidence="3">
    <location>
        <begin position="191"/>
        <end position="397"/>
    </location>
</feature>
<evidence type="ECO:0000256" key="2">
    <source>
        <dbReference type="ARBA" id="ARBA00023239"/>
    </source>
</evidence>
<dbReference type="InterPro" id="IPR003382">
    <property type="entry name" value="Flavoprotein"/>
</dbReference>
<dbReference type="Pfam" id="PF02441">
    <property type="entry name" value="Flavoprotein"/>
    <property type="match status" value="1"/>
</dbReference>
<accession>A0ABR7DBC9</accession>
<evidence type="ECO:0000259" key="5">
    <source>
        <dbReference type="Pfam" id="PF02441"/>
    </source>
</evidence>
<feature type="region of interest" description="Phosphopantothenoylcysteine decarboxylase" evidence="3">
    <location>
        <begin position="1"/>
        <end position="190"/>
    </location>
</feature>
<evidence type="ECO:0000259" key="6">
    <source>
        <dbReference type="Pfam" id="PF04127"/>
    </source>
</evidence>
<dbReference type="PANTHER" id="PTHR14359">
    <property type="entry name" value="HOMO-OLIGOMERIC FLAVIN CONTAINING CYS DECARBOXYLASE FAMILY"/>
    <property type="match status" value="1"/>
</dbReference>
<feature type="binding site" evidence="3">
    <location>
        <position position="279"/>
    </location>
    <ligand>
        <name>CTP</name>
        <dbReference type="ChEBI" id="CHEBI:37563"/>
    </ligand>
</feature>
<dbReference type="GO" id="GO:0004633">
    <property type="term" value="F:phosphopantothenoylcysteine decarboxylase activity"/>
    <property type="evidence" value="ECO:0007669"/>
    <property type="project" value="UniProtKB-EC"/>
</dbReference>
<comment type="caution">
    <text evidence="3">Lacks conserved residue(s) required for the propagation of feature annotation.</text>
</comment>
<dbReference type="EC" id="4.1.1.36" evidence="3"/>
<feature type="domain" description="DNA/pantothenate metabolism flavoprotein C-terminal" evidence="6">
    <location>
        <begin position="187"/>
        <end position="394"/>
    </location>
</feature>
<dbReference type="Pfam" id="PF04127">
    <property type="entry name" value="DFP"/>
    <property type="match status" value="1"/>
</dbReference>
<dbReference type="EMBL" id="JACOOO010000008">
    <property type="protein sequence ID" value="MBC5628445.1"/>
    <property type="molecule type" value="Genomic_DNA"/>
</dbReference>
<feature type="domain" description="Flavoprotein" evidence="5">
    <location>
        <begin position="5"/>
        <end position="176"/>
    </location>
</feature>
<dbReference type="HAMAP" id="MF_02225">
    <property type="entry name" value="CoaBC"/>
    <property type="match status" value="1"/>
</dbReference>
<protein>
    <recommendedName>
        <fullName evidence="3">Coenzyme A biosynthesis bifunctional protein CoaBC</fullName>
    </recommendedName>
    <alternativeName>
        <fullName evidence="3">DNA/pantothenate metabolism flavoprotein</fullName>
    </alternativeName>
    <alternativeName>
        <fullName evidence="3">Phosphopantothenoylcysteine synthetase/decarboxylase</fullName>
        <shortName evidence="3">PPCS-PPCDC</shortName>
    </alternativeName>
    <domain>
        <recommendedName>
            <fullName evidence="3">Phosphopantothenoylcysteine decarboxylase</fullName>
            <shortName evidence="3">PPC decarboxylase</shortName>
            <shortName evidence="3">PPC-DC</shortName>
            <ecNumber evidence="3">4.1.1.36</ecNumber>
        </recommendedName>
        <alternativeName>
            <fullName evidence="3">CoaC</fullName>
        </alternativeName>
    </domain>
    <domain>
        <recommendedName>
            <fullName evidence="3">Phosphopantothenate--cysteine ligase</fullName>
            <ecNumber evidence="3">6.3.2.5</ecNumber>
        </recommendedName>
        <alternativeName>
            <fullName evidence="3">CoaB</fullName>
        </alternativeName>
        <alternativeName>
            <fullName evidence="3">Phosphopantothenoylcysteine synthetase</fullName>
            <shortName evidence="3">PPC synthetase</shortName>
            <shortName evidence="3">PPC-S</shortName>
        </alternativeName>
    </domain>
</protein>
<evidence type="ECO:0000313" key="8">
    <source>
        <dbReference type="Proteomes" id="UP000596929"/>
    </source>
</evidence>
<keyword evidence="2 3" id="KW-0456">Lyase</keyword>
<proteinExistence type="inferred from homology"/>
<evidence type="ECO:0000256" key="3">
    <source>
        <dbReference type="HAMAP-Rule" id="MF_02225"/>
    </source>
</evidence>
<gene>
    <name evidence="3 7" type="primary">coaBC</name>
    <name evidence="7" type="ORF">H8S20_05990</name>
</gene>
<feature type="binding site" evidence="3">
    <location>
        <position position="289"/>
    </location>
    <ligand>
        <name>CTP</name>
        <dbReference type="ChEBI" id="CHEBI:37563"/>
    </ligand>
</feature>
<feature type="active site" description="Proton donor" evidence="3">
    <location>
        <position position="157"/>
    </location>
</feature>
<dbReference type="Gene3D" id="3.40.50.10300">
    <property type="entry name" value="CoaB-like"/>
    <property type="match status" value="1"/>
</dbReference>
<keyword evidence="8" id="KW-1185">Reference proteome</keyword>
<dbReference type="InterPro" id="IPR035929">
    <property type="entry name" value="CoaB-like_sf"/>
</dbReference>
<dbReference type="EC" id="6.3.2.5" evidence="3"/>
<dbReference type="SUPFAM" id="SSF102645">
    <property type="entry name" value="CoaB-like"/>
    <property type="match status" value="1"/>
</dbReference>
<keyword evidence="3 4" id="KW-0285">Flavoprotein</keyword>
<dbReference type="NCBIfam" id="TIGR00521">
    <property type="entry name" value="coaBC_dfp"/>
    <property type="match status" value="1"/>
</dbReference>
<keyword evidence="3" id="KW-0479">Metal-binding</keyword>
<sequence length="397" mass="43538">MREKKRVVIGVTGGIAVYKALDIISALRKQDVEIKVIMTESAKQFVTPLAFQSLSQNMVITDMFAEPKAWEIQHIALAQWADIMLIAPATANIVGKVANGIADDMLSTSIMATEAKVIFAPAMNTKMYENKIVQDNINKLKGYGYSFIEPASGRLACGDIGKGKLANVSDIVDRVLIELEEKEKDLLGKKVLITAGPTIAPIDPVRYITNKSTGKMGYAIAQEAKERGAEVTLVSGPTNLPKIADINFISVKTNGEMKEAVLRYYDFADIVIKSAAVADYKPKEYSNEKIKKGEGDLELTLARDSDILKILGERKKEQILVGFAAESNNVLNNAEKKLKNKNLDFIVANDITSNDTGFASEDNKVTILSKEGKVINLDKMSKKQVATNIFDMILGKR</sequence>
<dbReference type="Gene3D" id="3.40.50.1950">
    <property type="entry name" value="Flavin prenyltransferase-like"/>
    <property type="match status" value="1"/>
</dbReference>
<dbReference type="RefSeq" id="WP_186859541.1">
    <property type="nucleotide sequence ID" value="NZ_JACOOO010000008.1"/>
</dbReference>
<dbReference type="GO" id="GO:0004632">
    <property type="term" value="F:phosphopantothenate--cysteine ligase activity"/>
    <property type="evidence" value="ECO:0007669"/>
    <property type="project" value="UniProtKB-EC"/>
</dbReference>
<evidence type="ECO:0000313" key="7">
    <source>
        <dbReference type="EMBL" id="MBC5628445.1"/>
    </source>
</evidence>
<evidence type="ECO:0000256" key="4">
    <source>
        <dbReference type="RuleBase" id="RU364078"/>
    </source>
</evidence>
<reference evidence="7 8" key="1">
    <citation type="submission" date="2020-08" db="EMBL/GenBank/DDBJ databases">
        <title>Genome public.</title>
        <authorList>
            <person name="Liu C."/>
            <person name="Sun Q."/>
        </authorList>
    </citation>
    <scope>NUCLEOTIDE SEQUENCE [LARGE SCALE GENOMIC DNA]</scope>
    <source>
        <strain evidence="7 8">NSJ-6</strain>
    </source>
</reference>
<comment type="pathway">
    <text evidence="3 4">Cofactor biosynthesis; coenzyme A biosynthesis; CoA from (R)-pantothenate: step 2/5.</text>
</comment>
<dbReference type="InterPro" id="IPR007085">
    <property type="entry name" value="DNA/pantothenate-metab_flavo_C"/>
</dbReference>
<feature type="binding site" evidence="3">
    <location>
        <position position="341"/>
    </location>
    <ligand>
        <name>CTP</name>
        <dbReference type="ChEBI" id="CHEBI:37563"/>
    </ligand>
</feature>
<comment type="cofactor">
    <cofactor evidence="3">
        <name>FMN</name>
        <dbReference type="ChEBI" id="CHEBI:58210"/>
    </cofactor>
    <text evidence="3">Binds 1 FMN per subunit.</text>
</comment>
<keyword evidence="3" id="KW-0460">Magnesium</keyword>
<comment type="function">
    <text evidence="4">Catalyzes two steps in the biosynthesis of coenzyme A. In the first step cysteine is conjugated to 4'-phosphopantothenate to form 4-phosphopantothenoylcysteine, in the latter compound is decarboxylated to form 4'-phosphopantotheine.</text>
</comment>
<comment type="catalytic activity">
    <reaction evidence="3 4">
        <text>(R)-4'-phosphopantothenate + L-cysteine + CTP = N-[(R)-4-phosphopantothenoyl]-L-cysteine + CMP + diphosphate + H(+)</text>
        <dbReference type="Rhea" id="RHEA:19397"/>
        <dbReference type="ChEBI" id="CHEBI:10986"/>
        <dbReference type="ChEBI" id="CHEBI:15378"/>
        <dbReference type="ChEBI" id="CHEBI:33019"/>
        <dbReference type="ChEBI" id="CHEBI:35235"/>
        <dbReference type="ChEBI" id="CHEBI:37563"/>
        <dbReference type="ChEBI" id="CHEBI:59458"/>
        <dbReference type="ChEBI" id="CHEBI:60377"/>
        <dbReference type="EC" id="6.3.2.5"/>
    </reaction>
</comment>
<keyword evidence="3" id="KW-0511">Multifunctional enzyme</keyword>
<evidence type="ECO:0000256" key="1">
    <source>
        <dbReference type="ARBA" id="ARBA00022793"/>
    </source>
</evidence>
<organism evidence="7 8">
    <name type="scientific">Clostridium hominis</name>
    <dbReference type="NCBI Taxonomy" id="2763036"/>
    <lineage>
        <taxon>Bacteria</taxon>
        <taxon>Bacillati</taxon>
        <taxon>Bacillota</taxon>
        <taxon>Clostridia</taxon>
        <taxon>Eubacteriales</taxon>
        <taxon>Clostridiaceae</taxon>
        <taxon>Clostridium</taxon>
    </lineage>
</organism>
<dbReference type="InterPro" id="IPR036551">
    <property type="entry name" value="Flavin_trans-like"/>
</dbReference>
<keyword evidence="1 3" id="KW-0210">Decarboxylase</keyword>
<comment type="cofactor">
    <cofactor evidence="3">
        <name>Mg(2+)</name>
        <dbReference type="ChEBI" id="CHEBI:18420"/>
    </cofactor>
</comment>
<feature type="binding site" evidence="3">
    <location>
        <position position="337"/>
    </location>
    <ligand>
        <name>CTP</name>
        <dbReference type="ChEBI" id="CHEBI:37563"/>
    </ligand>
</feature>
<name>A0ABR7DBC9_9CLOT</name>
<keyword evidence="3 4" id="KW-0436">Ligase</keyword>
<comment type="similarity">
    <text evidence="3 4">In the C-terminal section; belongs to the PPC synthetase family.</text>
</comment>
<comment type="function">
    <text evidence="3">Catalyzes two sequential steps in the biosynthesis of coenzyme A. In the first step cysteine is conjugated to 4'-phosphopantothenate to form 4-phosphopantothenoylcysteine. In the second step the latter compound is decarboxylated to form 4'-phosphopantotheine.</text>
</comment>
<dbReference type="SUPFAM" id="SSF52507">
    <property type="entry name" value="Homo-oligomeric flavin-containing Cys decarboxylases, HFCD"/>
    <property type="match status" value="1"/>
</dbReference>
<comment type="pathway">
    <text evidence="3 4">Cofactor biosynthesis; coenzyme A biosynthesis; CoA from (R)-pantothenate: step 3/5.</text>
</comment>
<comment type="catalytic activity">
    <reaction evidence="3 4">
        <text>N-[(R)-4-phosphopantothenoyl]-L-cysteine + H(+) = (R)-4'-phosphopantetheine + CO2</text>
        <dbReference type="Rhea" id="RHEA:16793"/>
        <dbReference type="ChEBI" id="CHEBI:15378"/>
        <dbReference type="ChEBI" id="CHEBI:16526"/>
        <dbReference type="ChEBI" id="CHEBI:59458"/>
        <dbReference type="ChEBI" id="CHEBI:61723"/>
        <dbReference type="EC" id="4.1.1.36"/>
    </reaction>
</comment>
<dbReference type="Proteomes" id="UP000596929">
    <property type="component" value="Unassembled WGS sequence"/>
</dbReference>
<feature type="binding site" evidence="3">
    <location>
        <position position="323"/>
    </location>
    <ligand>
        <name>CTP</name>
        <dbReference type="ChEBI" id="CHEBI:37563"/>
    </ligand>
</feature>
<comment type="similarity">
    <text evidence="3 4">In the N-terminal section; belongs to the HFCD (homo-oligomeric flavin containing Cys decarboxylase) superfamily.</text>
</comment>
<keyword evidence="3 4" id="KW-0288">FMN</keyword>